<dbReference type="PIRSF" id="PIRSF000521">
    <property type="entry name" value="Transaminase_4ab_Lys_Orn"/>
    <property type="match status" value="1"/>
</dbReference>
<dbReference type="EMBL" id="FUXU01000010">
    <property type="protein sequence ID" value="SKA49930.1"/>
    <property type="molecule type" value="Genomic_DNA"/>
</dbReference>
<keyword evidence="4" id="KW-0808">Transferase</keyword>
<dbReference type="SUPFAM" id="SSF53383">
    <property type="entry name" value="PLP-dependent transferases"/>
    <property type="match status" value="1"/>
</dbReference>
<sequence length="444" mass="48484">MAVQKTHSEGTGLNNFWMPFTANRQYKATPRLLVKAQGMYYTDVEGNSVLDSTAGLWCCNAGHSRQEITEAVSRQISELDYAPTFQMGHPLPFELAERLADMAPGDLNHVFFTNSGSESGDTALKIALAYQRARGHSNRTMFIGRELGYHGTGFGGISVGGMVNNRKAFNSQLLPSVAHLPHTLDIERNAFSKGLPEHGIEKADYLEHLIAQHGAENIAAVMVEPMSGSGGVVLPPVGYLKRLREITAKHDILLIFDEVITAFGRVGDAFAAQRWGVVPDMITTAKALTNGAIPMGAVIVSEKIYDACMQAPEDTIELFHGYTYSGHPVAAAAALATMDIYRDDKLFERSREMEMEWQDAVHSLADLPNVIDVRNTGLIAGIQFAPSEEGVGKRGYDVFTQCFYDGLLVRASGDIIAMSPPLIIESKHIDQIVSTLEKAIRNAI</sequence>
<dbReference type="RefSeq" id="WP_078751711.1">
    <property type="nucleotide sequence ID" value="NZ_FUXU01000010.1"/>
</dbReference>
<dbReference type="InterPro" id="IPR049704">
    <property type="entry name" value="Aminotrans_3_PPA_site"/>
</dbReference>
<dbReference type="GO" id="GO:0009102">
    <property type="term" value="P:biotin biosynthetic process"/>
    <property type="evidence" value="ECO:0007669"/>
    <property type="project" value="TreeGrafter"/>
</dbReference>
<dbReference type="GO" id="GO:0030170">
    <property type="term" value="F:pyridoxal phosphate binding"/>
    <property type="evidence" value="ECO:0007669"/>
    <property type="project" value="InterPro"/>
</dbReference>
<evidence type="ECO:0000256" key="5">
    <source>
        <dbReference type="ARBA" id="ARBA00022898"/>
    </source>
</evidence>
<dbReference type="Pfam" id="PF00202">
    <property type="entry name" value="Aminotran_3"/>
    <property type="match status" value="1"/>
</dbReference>
<comment type="cofactor">
    <cofactor evidence="1">
        <name>pyridoxal 5'-phosphate</name>
        <dbReference type="ChEBI" id="CHEBI:597326"/>
    </cofactor>
</comment>
<accession>A0A1T4UBG8</accession>
<comment type="similarity">
    <text evidence="2 6">Belongs to the class-III pyridoxal-phosphate-dependent aminotransferase family.</text>
</comment>
<keyword evidence="7" id="KW-0670">Pyruvate</keyword>
<evidence type="ECO:0000256" key="2">
    <source>
        <dbReference type="ARBA" id="ARBA00008954"/>
    </source>
</evidence>
<evidence type="ECO:0000256" key="1">
    <source>
        <dbReference type="ARBA" id="ARBA00001933"/>
    </source>
</evidence>
<dbReference type="OrthoDB" id="9801052at2"/>
<evidence type="ECO:0000256" key="6">
    <source>
        <dbReference type="RuleBase" id="RU003560"/>
    </source>
</evidence>
<reference evidence="8" key="1">
    <citation type="submission" date="2017-02" db="EMBL/GenBank/DDBJ databases">
        <authorList>
            <person name="Varghese N."/>
            <person name="Submissions S."/>
        </authorList>
    </citation>
    <scope>NUCLEOTIDE SEQUENCE [LARGE SCALE GENOMIC DNA]</scope>
    <source>
        <strain evidence="8">DSM 22720</strain>
    </source>
</reference>
<dbReference type="CDD" id="cd00610">
    <property type="entry name" value="OAT_like"/>
    <property type="match status" value="1"/>
</dbReference>
<evidence type="ECO:0000256" key="3">
    <source>
        <dbReference type="ARBA" id="ARBA00022576"/>
    </source>
</evidence>
<dbReference type="InterPro" id="IPR005814">
    <property type="entry name" value="Aminotrans_3"/>
</dbReference>
<proteinExistence type="inferred from homology"/>
<name>A0A1T4UBG8_9GAMM</name>
<keyword evidence="8" id="KW-1185">Reference proteome</keyword>
<protein>
    <submittedName>
        <fullName evidence="7">Beta-alanine--pyruvate transaminase</fullName>
    </submittedName>
</protein>
<evidence type="ECO:0000313" key="8">
    <source>
        <dbReference type="Proteomes" id="UP000190162"/>
    </source>
</evidence>
<dbReference type="InterPro" id="IPR015421">
    <property type="entry name" value="PyrdxlP-dep_Trfase_major"/>
</dbReference>
<gene>
    <name evidence="7" type="ORF">SAMN02745132_01270</name>
</gene>
<evidence type="ECO:0000256" key="4">
    <source>
        <dbReference type="ARBA" id="ARBA00022679"/>
    </source>
</evidence>
<keyword evidence="3" id="KW-0032">Aminotransferase</keyword>
<keyword evidence="5 6" id="KW-0663">Pyridoxal phosphate</keyword>
<organism evidence="7 8">
    <name type="scientific">Enterovibrio nigricans DSM 22720</name>
    <dbReference type="NCBI Taxonomy" id="1121868"/>
    <lineage>
        <taxon>Bacteria</taxon>
        <taxon>Pseudomonadati</taxon>
        <taxon>Pseudomonadota</taxon>
        <taxon>Gammaproteobacteria</taxon>
        <taxon>Vibrionales</taxon>
        <taxon>Vibrionaceae</taxon>
        <taxon>Enterovibrio</taxon>
    </lineage>
</organism>
<dbReference type="Proteomes" id="UP000190162">
    <property type="component" value="Unassembled WGS sequence"/>
</dbReference>
<dbReference type="Gene3D" id="3.40.640.10">
    <property type="entry name" value="Type I PLP-dependent aspartate aminotransferase-like (Major domain)"/>
    <property type="match status" value="1"/>
</dbReference>
<dbReference type="GO" id="GO:0004015">
    <property type="term" value="F:adenosylmethionine-8-amino-7-oxononanoate transaminase activity"/>
    <property type="evidence" value="ECO:0007669"/>
    <property type="project" value="TreeGrafter"/>
</dbReference>
<dbReference type="AlphaFoldDB" id="A0A1T4UBG8"/>
<dbReference type="PROSITE" id="PS00600">
    <property type="entry name" value="AA_TRANSFER_CLASS_3"/>
    <property type="match status" value="1"/>
</dbReference>
<evidence type="ECO:0000313" key="7">
    <source>
        <dbReference type="EMBL" id="SKA49930.1"/>
    </source>
</evidence>
<dbReference type="PANTHER" id="PTHR42684">
    <property type="entry name" value="ADENOSYLMETHIONINE-8-AMINO-7-OXONONANOATE AMINOTRANSFERASE"/>
    <property type="match status" value="1"/>
</dbReference>
<dbReference type="InterPro" id="IPR015424">
    <property type="entry name" value="PyrdxlP-dep_Trfase"/>
</dbReference>
<dbReference type="Gene3D" id="3.90.1150.10">
    <property type="entry name" value="Aspartate Aminotransferase, domain 1"/>
    <property type="match status" value="1"/>
</dbReference>
<dbReference type="InterPro" id="IPR015422">
    <property type="entry name" value="PyrdxlP-dep_Trfase_small"/>
</dbReference>
<dbReference type="PANTHER" id="PTHR42684:SF1">
    <property type="entry name" value="BETA-ALANINE--PYRUVATE AMINOTRANSFERASE"/>
    <property type="match status" value="1"/>
</dbReference>
<dbReference type="FunFam" id="3.40.640.10:FF:000014">
    <property type="entry name" value="Adenosylmethionine-8-amino-7-oxononanoate aminotransferase, probable"/>
    <property type="match status" value="1"/>
</dbReference>